<reference evidence="2" key="1">
    <citation type="journal article" date="2022" name="Mol. Ecol. Resour.">
        <title>The genomes of chicory, endive, great burdock and yacon provide insights into Asteraceae palaeo-polyploidization history and plant inulin production.</title>
        <authorList>
            <person name="Fan W."/>
            <person name="Wang S."/>
            <person name="Wang H."/>
            <person name="Wang A."/>
            <person name="Jiang F."/>
            <person name="Liu H."/>
            <person name="Zhao H."/>
            <person name="Xu D."/>
            <person name="Zhang Y."/>
        </authorList>
    </citation>
    <scope>NUCLEOTIDE SEQUENCE [LARGE SCALE GENOMIC DNA]</scope>
    <source>
        <strain evidence="2">cv. Yunnan</strain>
    </source>
</reference>
<comment type="caution">
    <text evidence="1">The sequence shown here is derived from an EMBL/GenBank/DDBJ whole genome shotgun (WGS) entry which is preliminary data.</text>
</comment>
<dbReference type="EMBL" id="CM042045">
    <property type="protein sequence ID" value="KAI3683135.1"/>
    <property type="molecule type" value="Genomic_DNA"/>
</dbReference>
<evidence type="ECO:0000313" key="2">
    <source>
        <dbReference type="Proteomes" id="UP001056120"/>
    </source>
</evidence>
<proteinExistence type="predicted"/>
<reference evidence="1 2" key="2">
    <citation type="journal article" date="2022" name="Mol. Ecol. Resour.">
        <title>The genomes of chicory, endive, great burdock and yacon provide insights into Asteraceae paleo-polyploidization history and plant inulin production.</title>
        <authorList>
            <person name="Fan W."/>
            <person name="Wang S."/>
            <person name="Wang H."/>
            <person name="Wang A."/>
            <person name="Jiang F."/>
            <person name="Liu H."/>
            <person name="Zhao H."/>
            <person name="Xu D."/>
            <person name="Zhang Y."/>
        </authorList>
    </citation>
    <scope>NUCLEOTIDE SEQUENCE [LARGE SCALE GENOMIC DNA]</scope>
    <source>
        <strain evidence="2">cv. Yunnan</strain>
        <tissue evidence="1">Leaves</tissue>
    </source>
</reference>
<accession>A0ACB8YGP6</accession>
<dbReference type="Proteomes" id="UP001056120">
    <property type="component" value="Linkage Group LG28"/>
</dbReference>
<protein>
    <submittedName>
        <fullName evidence="1">Uncharacterized protein</fullName>
    </submittedName>
</protein>
<organism evidence="1 2">
    <name type="scientific">Smallanthus sonchifolius</name>
    <dbReference type="NCBI Taxonomy" id="185202"/>
    <lineage>
        <taxon>Eukaryota</taxon>
        <taxon>Viridiplantae</taxon>
        <taxon>Streptophyta</taxon>
        <taxon>Embryophyta</taxon>
        <taxon>Tracheophyta</taxon>
        <taxon>Spermatophyta</taxon>
        <taxon>Magnoliopsida</taxon>
        <taxon>eudicotyledons</taxon>
        <taxon>Gunneridae</taxon>
        <taxon>Pentapetalae</taxon>
        <taxon>asterids</taxon>
        <taxon>campanulids</taxon>
        <taxon>Asterales</taxon>
        <taxon>Asteraceae</taxon>
        <taxon>Asteroideae</taxon>
        <taxon>Heliantheae alliance</taxon>
        <taxon>Millerieae</taxon>
        <taxon>Smallanthus</taxon>
    </lineage>
</organism>
<keyword evidence="2" id="KW-1185">Reference proteome</keyword>
<evidence type="ECO:0000313" key="1">
    <source>
        <dbReference type="EMBL" id="KAI3683135.1"/>
    </source>
</evidence>
<name>A0ACB8YGP6_9ASTR</name>
<gene>
    <name evidence="1" type="ORF">L1987_83635</name>
</gene>
<sequence length="156" mass="16805">MKSGNVIPSLVVDYGQRAIVAIRETGAVSRWPANGFDVVQLVGSNDSYSGVNVTPLQLSLGGNTKRELTEDGNTDLDSNIVNPLAQRVVPYTVFHLSPHKFRGPHILVDVINRDSHCTSGCPSMSRPWDVPSFGPEFLIQFALRSILALAVGYAGG</sequence>